<evidence type="ECO:0000256" key="2">
    <source>
        <dbReference type="PROSITE-ProRule" id="PRU00035"/>
    </source>
</evidence>
<evidence type="ECO:0000259" key="4">
    <source>
        <dbReference type="PROSITE" id="PS50014"/>
    </source>
</evidence>
<feature type="compositionally biased region" description="Polar residues" evidence="3">
    <location>
        <begin position="847"/>
        <end position="868"/>
    </location>
</feature>
<proteinExistence type="predicted"/>
<feature type="compositionally biased region" description="Acidic residues" evidence="3">
    <location>
        <begin position="47"/>
        <end position="63"/>
    </location>
</feature>
<evidence type="ECO:0000256" key="1">
    <source>
        <dbReference type="ARBA" id="ARBA00023117"/>
    </source>
</evidence>
<evidence type="ECO:0000313" key="6">
    <source>
        <dbReference type="Proteomes" id="UP001054252"/>
    </source>
</evidence>
<reference evidence="5 6" key="1">
    <citation type="journal article" date="2021" name="Commun. Biol.">
        <title>The genome of Shorea leprosula (Dipterocarpaceae) highlights the ecological relevance of drought in aseasonal tropical rainforests.</title>
        <authorList>
            <person name="Ng K.K.S."/>
            <person name="Kobayashi M.J."/>
            <person name="Fawcett J.A."/>
            <person name="Hatakeyama M."/>
            <person name="Paape T."/>
            <person name="Ng C.H."/>
            <person name="Ang C.C."/>
            <person name="Tnah L.H."/>
            <person name="Lee C.T."/>
            <person name="Nishiyama T."/>
            <person name="Sese J."/>
            <person name="O'Brien M.J."/>
            <person name="Copetti D."/>
            <person name="Mohd Noor M.I."/>
            <person name="Ong R.C."/>
            <person name="Putra M."/>
            <person name="Sireger I.Z."/>
            <person name="Indrioko S."/>
            <person name="Kosugi Y."/>
            <person name="Izuno A."/>
            <person name="Isagi Y."/>
            <person name="Lee S.L."/>
            <person name="Shimizu K.K."/>
        </authorList>
    </citation>
    <scope>NUCLEOTIDE SEQUENCE [LARGE SCALE GENOMIC DNA]</scope>
    <source>
        <strain evidence="5">214</strain>
    </source>
</reference>
<dbReference type="PRINTS" id="PR00503">
    <property type="entry name" value="BROMODOMAIN"/>
</dbReference>
<dbReference type="Gene3D" id="1.20.920.10">
    <property type="entry name" value="Bromodomain-like"/>
    <property type="match status" value="1"/>
</dbReference>
<accession>A0AAV5LN12</accession>
<dbReference type="EMBL" id="BPVZ01000130">
    <property type="protein sequence ID" value="GKV38800.1"/>
    <property type="molecule type" value="Genomic_DNA"/>
</dbReference>
<evidence type="ECO:0000256" key="3">
    <source>
        <dbReference type="SAM" id="MobiDB-lite"/>
    </source>
</evidence>
<feature type="compositionally biased region" description="Basic residues" evidence="3">
    <location>
        <begin position="1"/>
        <end position="13"/>
    </location>
</feature>
<feature type="compositionally biased region" description="Acidic residues" evidence="3">
    <location>
        <begin position="132"/>
        <end position="146"/>
    </location>
</feature>
<dbReference type="Proteomes" id="UP001054252">
    <property type="component" value="Unassembled WGS sequence"/>
</dbReference>
<organism evidence="5 6">
    <name type="scientific">Rubroshorea leprosula</name>
    <dbReference type="NCBI Taxonomy" id="152421"/>
    <lineage>
        <taxon>Eukaryota</taxon>
        <taxon>Viridiplantae</taxon>
        <taxon>Streptophyta</taxon>
        <taxon>Embryophyta</taxon>
        <taxon>Tracheophyta</taxon>
        <taxon>Spermatophyta</taxon>
        <taxon>Magnoliopsida</taxon>
        <taxon>eudicotyledons</taxon>
        <taxon>Gunneridae</taxon>
        <taxon>Pentapetalae</taxon>
        <taxon>rosids</taxon>
        <taxon>malvids</taxon>
        <taxon>Malvales</taxon>
        <taxon>Dipterocarpaceae</taxon>
        <taxon>Rubroshorea</taxon>
    </lineage>
</organism>
<dbReference type="Pfam" id="PF00439">
    <property type="entry name" value="Bromodomain"/>
    <property type="match status" value="1"/>
</dbReference>
<feature type="compositionally biased region" description="Polar residues" evidence="3">
    <location>
        <begin position="683"/>
        <end position="692"/>
    </location>
</feature>
<dbReference type="SUPFAM" id="SSF47370">
    <property type="entry name" value="Bromodomain"/>
    <property type="match status" value="1"/>
</dbReference>
<name>A0AAV5LN12_9ROSI</name>
<evidence type="ECO:0000313" key="5">
    <source>
        <dbReference type="EMBL" id="GKV38800.1"/>
    </source>
</evidence>
<feature type="region of interest" description="Disordered" evidence="3">
    <location>
        <begin position="680"/>
        <end position="711"/>
    </location>
</feature>
<dbReference type="PROSITE" id="PS00633">
    <property type="entry name" value="BROMODOMAIN_1"/>
    <property type="match status" value="1"/>
</dbReference>
<dbReference type="PROSITE" id="PS50014">
    <property type="entry name" value="BROMODOMAIN_2"/>
    <property type="match status" value="1"/>
</dbReference>
<feature type="region of interest" description="Disordered" evidence="3">
    <location>
        <begin position="817"/>
        <end position="874"/>
    </location>
</feature>
<keyword evidence="6" id="KW-1185">Reference proteome</keyword>
<dbReference type="SMART" id="SM00297">
    <property type="entry name" value="BROMO"/>
    <property type="match status" value="1"/>
</dbReference>
<sequence>MEQIVKRKKKGRPSKADLARRVSSPAAAPESEPRRSLRRRNVRYNIDYDDYLDEGFEEDEEEEERRREKKLKLVVKLDQGRDATATEAMSLSQGRGGDCTRPAIKDEGEEDDEEEESNTKKVKKKRINGGDEGGDVDDDEDDDDCVAEGGGREGELKGNELVPGTPSDPPIGVVPLPDKRTLELILDKLQKKDTYGVYAEPVDPEELPDYHDVIEHPMDFATVRKKLGNGSYSTLEQFESDVFLICSNAMQYNASDTVYYKQARAIQELATKKFLKLRINVEHSEKESKSEQKTKPNFLVKKQIKKPLGRTTQEPVASDFSSGATLATAGDMQNASIINQPNGFDKPSAMDMLIEGHSSLVDNNLEKAEELSAGKGFLPKFGRKSLVLDDNRRATYNISNQPVVRSDSVFTTFEGEIKQLIPVGLQVEYSYARSLARFAATLGPIAWKVASRTIEQAVPAGCKFGRGWVGEYEPLPIPVLMLENRSKKGSAMFTKLQHSADMLKEKLSHKRPVPAKEHLVSELVSVGNSSSFCVASGSPSEGKSSLSASGVSKPSNPVNAIYQQKNFSPRMHAETENKVSKQVELNLPPPANQANANLIAKKQGSNKPEMVSSSREMVTRNMGTGQSIPSKPVENNGVGNGSLPNGKITNQLARAANYFPQGQEQGLSDPIQSLRMLTERAQKQQNSSNQPRADTPPAMPSVPFTRSDDSSSAAAAAARAWMSVGAGGFKQVTENASSPKGQISVESLYNPAVHPHIQRVRGEFPISTLTHFQSPSQSPKNGFPLQAFAPQPVHLVEAQYQNRPIVFPQMVTSDLPRSHVQSPWRGLSPQTQARQKQESLPPDLNIHFQSPGSPAKQSSGVLVDSQQPDLALQL</sequence>
<feature type="region of interest" description="Disordered" evidence="3">
    <location>
        <begin position="537"/>
        <end position="557"/>
    </location>
</feature>
<comment type="caution">
    <text evidence="5">The sequence shown here is derived from an EMBL/GenBank/DDBJ whole genome shotgun (WGS) entry which is preliminary data.</text>
</comment>
<dbReference type="InterPro" id="IPR036427">
    <property type="entry name" value="Bromodomain-like_sf"/>
</dbReference>
<dbReference type="PANTHER" id="PTHR22881">
    <property type="entry name" value="BROMODOMAIN CONTAINING PROTEIN"/>
    <property type="match status" value="1"/>
</dbReference>
<dbReference type="CDD" id="cd04369">
    <property type="entry name" value="Bromodomain"/>
    <property type="match status" value="1"/>
</dbReference>
<dbReference type="AlphaFoldDB" id="A0AAV5LN12"/>
<feature type="compositionally biased region" description="Acidic residues" evidence="3">
    <location>
        <begin position="107"/>
        <end position="116"/>
    </location>
</feature>
<protein>
    <recommendedName>
        <fullName evidence="4">Bromo domain-containing protein</fullName>
    </recommendedName>
</protein>
<dbReference type="InterPro" id="IPR051831">
    <property type="entry name" value="Bromodomain_contain_prot"/>
</dbReference>
<feature type="compositionally biased region" description="Low complexity" evidence="3">
    <location>
        <begin position="537"/>
        <end position="555"/>
    </location>
</feature>
<dbReference type="InterPro" id="IPR018359">
    <property type="entry name" value="Bromodomain_CS"/>
</dbReference>
<gene>
    <name evidence="5" type="ORF">SLEP1_g46672</name>
</gene>
<keyword evidence="1 2" id="KW-0103">Bromodomain</keyword>
<feature type="domain" description="Bromo" evidence="4">
    <location>
        <begin position="190"/>
        <end position="260"/>
    </location>
</feature>
<feature type="region of interest" description="Disordered" evidence="3">
    <location>
        <begin position="1"/>
        <end position="174"/>
    </location>
</feature>
<dbReference type="PANTHER" id="PTHR22881:SF42">
    <property type="entry name" value="DNA-BINDING BROMODOMAIN-CONTAINING PROTEIN"/>
    <property type="match status" value="1"/>
</dbReference>
<dbReference type="InterPro" id="IPR001487">
    <property type="entry name" value="Bromodomain"/>
</dbReference>